<sequence>MGTVFAPDIKMDVLFAVVCKAEWHICYNDGYVIERRGPRLNNGQIEREFAHFCKVHQLQSAHAVIGVSGGVDSMVLLHLCHRATQGSEPLLGGFSVVHVDHGLRPSAAEDAKFVAHQCARLGVACEIVPVQVKDHCGEGIEAAARRARYEALLTRTRLHHHGVCLVAHHSRDQLETFVMRWLRGTSLAGLGAMRAVTMREGVRLFRPLLQTGRSEIEQYAKAWGIPFREDETNADTRFFRNRIRHELLPVLETFQPAIEVRTLDLTTQLQADESFLQEQAERALEQVVVRRSERFVEISTEAFAALHVSLQRRVIHILLNCFFAQDWLFSHVEPIRKLALRQDAASAAVSLSHGLGAWREYGRIYIGHQAPPHGCEALGTRSLAQWDLVRVRHLSFASADVFWRFRAIPLARRPAQLRRSPWRAYVPDVERVEIVCGLPTSLRVRPLGLAGSKKLQDVFSDSKIPRRLRPAWPIIRVGGEIVWIPGAIRTDVLRWDGASGGYVLFARASRA</sequence>
<dbReference type="SUPFAM" id="SSF82829">
    <property type="entry name" value="MesJ substrate recognition domain-like"/>
    <property type="match status" value="1"/>
</dbReference>
<dbReference type="EMBL" id="FNOJ01000006">
    <property type="protein sequence ID" value="SDW44684.1"/>
    <property type="molecule type" value="Genomic_DNA"/>
</dbReference>
<evidence type="ECO:0000313" key="10">
    <source>
        <dbReference type="EMBL" id="SDW44684.1"/>
    </source>
</evidence>
<dbReference type="GO" id="GO:0005737">
    <property type="term" value="C:cytoplasm"/>
    <property type="evidence" value="ECO:0007669"/>
    <property type="project" value="UniProtKB-SubCell"/>
</dbReference>
<dbReference type="PANTHER" id="PTHR43033">
    <property type="entry name" value="TRNA(ILE)-LYSIDINE SYNTHASE-RELATED"/>
    <property type="match status" value="1"/>
</dbReference>
<feature type="domain" description="Lysidine-tRNA(Ile) synthetase C-terminal" evidence="9">
    <location>
        <begin position="432"/>
        <end position="495"/>
    </location>
</feature>
<evidence type="ECO:0000313" key="11">
    <source>
        <dbReference type="Proteomes" id="UP000182589"/>
    </source>
</evidence>
<comment type="catalytic activity">
    <reaction evidence="7 8">
        <text>cytidine(34) in tRNA(Ile2) + L-lysine + ATP = lysidine(34) in tRNA(Ile2) + AMP + diphosphate + H(+)</text>
        <dbReference type="Rhea" id="RHEA:43744"/>
        <dbReference type="Rhea" id="RHEA-COMP:10625"/>
        <dbReference type="Rhea" id="RHEA-COMP:10670"/>
        <dbReference type="ChEBI" id="CHEBI:15378"/>
        <dbReference type="ChEBI" id="CHEBI:30616"/>
        <dbReference type="ChEBI" id="CHEBI:32551"/>
        <dbReference type="ChEBI" id="CHEBI:33019"/>
        <dbReference type="ChEBI" id="CHEBI:82748"/>
        <dbReference type="ChEBI" id="CHEBI:83665"/>
        <dbReference type="ChEBI" id="CHEBI:456215"/>
        <dbReference type="EC" id="6.3.4.19"/>
    </reaction>
</comment>
<dbReference type="NCBIfam" id="TIGR02432">
    <property type="entry name" value="lysidine_TilS_N"/>
    <property type="match status" value="1"/>
</dbReference>
<dbReference type="SUPFAM" id="SSF56037">
    <property type="entry name" value="PheT/TilS domain"/>
    <property type="match status" value="1"/>
</dbReference>
<keyword evidence="4 8" id="KW-0819">tRNA processing</keyword>
<feature type="binding site" evidence="8">
    <location>
        <begin position="68"/>
        <end position="73"/>
    </location>
    <ligand>
        <name>ATP</name>
        <dbReference type="ChEBI" id="CHEBI:30616"/>
    </ligand>
</feature>
<keyword evidence="5 8" id="KW-0547">Nucleotide-binding</keyword>
<dbReference type="PANTHER" id="PTHR43033:SF1">
    <property type="entry name" value="TRNA(ILE)-LYSIDINE SYNTHASE-RELATED"/>
    <property type="match status" value="1"/>
</dbReference>
<gene>
    <name evidence="8" type="primary">tilS</name>
    <name evidence="10" type="ORF">SAMN04489725_10610</name>
</gene>
<accession>A0A1H2TN38</accession>
<dbReference type="Pfam" id="PF01171">
    <property type="entry name" value="ATP_bind_3"/>
    <property type="match status" value="1"/>
</dbReference>
<dbReference type="Proteomes" id="UP000182589">
    <property type="component" value="Unassembled WGS sequence"/>
</dbReference>
<dbReference type="InterPro" id="IPR012094">
    <property type="entry name" value="tRNA_Ile_lys_synt"/>
</dbReference>
<evidence type="ECO:0000256" key="4">
    <source>
        <dbReference type="ARBA" id="ARBA00022694"/>
    </source>
</evidence>
<organism evidence="10 11">
    <name type="scientific">Alicyclobacillus hesperidum</name>
    <dbReference type="NCBI Taxonomy" id="89784"/>
    <lineage>
        <taxon>Bacteria</taxon>
        <taxon>Bacillati</taxon>
        <taxon>Bacillota</taxon>
        <taxon>Bacilli</taxon>
        <taxon>Bacillales</taxon>
        <taxon>Alicyclobacillaceae</taxon>
        <taxon>Alicyclobacillus</taxon>
    </lineage>
</organism>
<reference evidence="11" key="1">
    <citation type="submission" date="2016-10" db="EMBL/GenBank/DDBJ databases">
        <authorList>
            <person name="Varghese N."/>
        </authorList>
    </citation>
    <scope>NUCLEOTIDE SEQUENCE [LARGE SCALE GENOMIC DNA]</scope>
    <source>
        <strain evidence="11">DSM 12489</strain>
    </source>
</reference>
<dbReference type="Pfam" id="PF11734">
    <property type="entry name" value="TilS_C"/>
    <property type="match status" value="1"/>
</dbReference>
<comment type="subcellular location">
    <subcellularLocation>
        <location evidence="1 8">Cytoplasm</location>
    </subcellularLocation>
</comment>
<dbReference type="AlphaFoldDB" id="A0A1H2TN38"/>
<comment type="function">
    <text evidence="8">Ligates lysine onto the cytidine present at position 34 of the AUA codon-specific tRNA(Ile) that contains the anticodon CAU, in an ATP-dependent manner. Cytidine is converted to lysidine, thus changing the amino acid specificity of the tRNA from methionine to isoleucine.</text>
</comment>
<evidence type="ECO:0000256" key="1">
    <source>
        <dbReference type="ARBA" id="ARBA00004496"/>
    </source>
</evidence>
<evidence type="ECO:0000256" key="6">
    <source>
        <dbReference type="ARBA" id="ARBA00022840"/>
    </source>
</evidence>
<dbReference type="Gene3D" id="3.30.465.60">
    <property type="match status" value="1"/>
</dbReference>
<dbReference type="InterPro" id="IPR015262">
    <property type="entry name" value="tRNA_Ile_lys_synt_subst-bd"/>
</dbReference>
<dbReference type="Pfam" id="PF09179">
    <property type="entry name" value="TilS"/>
    <property type="match status" value="1"/>
</dbReference>
<dbReference type="GO" id="GO:0032267">
    <property type="term" value="F:tRNA(Ile)-lysidine synthase activity"/>
    <property type="evidence" value="ECO:0007669"/>
    <property type="project" value="UniProtKB-EC"/>
</dbReference>
<keyword evidence="11" id="KW-1185">Reference proteome</keyword>
<evidence type="ECO:0000256" key="8">
    <source>
        <dbReference type="HAMAP-Rule" id="MF_01161"/>
    </source>
</evidence>
<evidence type="ECO:0000256" key="7">
    <source>
        <dbReference type="ARBA" id="ARBA00048539"/>
    </source>
</evidence>
<dbReference type="InterPro" id="IPR011063">
    <property type="entry name" value="TilS/TtcA_N"/>
</dbReference>
<dbReference type="GO" id="GO:0006400">
    <property type="term" value="P:tRNA modification"/>
    <property type="evidence" value="ECO:0007669"/>
    <property type="project" value="UniProtKB-UniRule"/>
</dbReference>
<keyword evidence="3 8" id="KW-0436">Ligase</keyword>
<evidence type="ECO:0000256" key="5">
    <source>
        <dbReference type="ARBA" id="ARBA00022741"/>
    </source>
</evidence>
<comment type="similarity">
    <text evidence="8">Belongs to the tRNA(Ile)-lysidine synthase family.</text>
</comment>
<dbReference type="InterPro" id="IPR012795">
    <property type="entry name" value="tRNA_Ile_lys_synt_N"/>
</dbReference>
<evidence type="ECO:0000256" key="2">
    <source>
        <dbReference type="ARBA" id="ARBA00022490"/>
    </source>
</evidence>
<dbReference type="GO" id="GO:0005524">
    <property type="term" value="F:ATP binding"/>
    <property type="evidence" value="ECO:0007669"/>
    <property type="project" value="UniProtKB-UniRule"/>
</dbReference>
<dbReference type="CDD" id="cd01992">
    <property type="entry name" value="TilS_N"/>
    <property type="match status" value="1"/>
</dbReference>
<proteinExistence type="inferred from homology"/>
<dbReference type="STRING" id="89784.SAMN04489725_10610"/>
<name>A0A1H2TN38_9BACL</name>
<dbReference type="Gene3D" id="3.40.50.620">
    <property type="entry name" value="HUPs"/>
    <property type="match status" value="1"/>
</dbReference>
<dbReference type="NCBIfam" id="TIGR02433">
    <property type="entry name" value="lysidine_TilS_C"/>
    <property type="match status" value="1"/>
</dbReference>
<keyword evidence="6 8" id="KW-0067">ATP-binding</keyword>
<keyword evidence="2 8" id="KW-0963">Cytoplasm</keyword>
<dbReference type="SMART" id="SM00977">
    <property type="entry name" value="TilS_C"/>
    <property type="match status" value="1"/>
</dbReference>
<dbReference type="InterPro" id="IPR014729">
    <property type="entry name" value="Rossmann-like_a/b/a_fold"/>
</dbReference>
<dbReference type="HAMAP" id="MF_01161">
    <property type="entry name" value="tRNA_Ile_lys_synt"/>
    <property type="match status" value="1"/>
</dbReference>
<protein>
    <recommendedName>
        <fullName evidence="8">tRNA(Ile)-lysidine synthase</fullName>
        <ecNumber evidence="8">6.3.4.19</ecNumber>
    </recommendedName>
    <alternativeName>
        <fullName evidence="8">tRNA(Ile)-2-lysyl-cytidine synthase</fullName>
    </alternativeName>
    <alternativeName>
        <fullName evidence="8">tRNA(Ile)-lysidine synthetase</fullName>
    </alternativeName>
</protein>
<dbReference type="InterPro" id="IPR012796">
    <property type="entry name" value="Lysidine-tRNA-synth_C"/>
</dbReference>
<dbReference type="SUPFAM" id="SSF52402">
    <property type="entry name" value="Adenine nucleotide alpha hydrolases-like"/>
    <property type="match status" value="1"/>
</dbReference>
<dbReference type="EC" id="6.3.4.19" evidence="8"/>
<evidence type="ECO:0000256" key="3">
    <source>
        <dbReference type="ARBA" id="ARBA00022598"/>
    </source>
</evidence>
<comment type="domain">
    <text evidence="8">The N-terminal region contains the highly conserved SGGXDS motif, predicted to be a P-loop motif involved in ATP binding.</text>
</comment>
<evidence type="ECO:0000259" key="9">
    <source>
        <dbReference type="SMART" id="SM00977"/>
    </source>
</evidence>